<dbReference type="EMBL" id="EQ974079">
    <property type="protein sequence ID" value="EEF34232.1"/>
    <property type="molecule type" value="Genomic_DNA"/>
</dbReference>
<keyword evidence="2" id="KW-1185">Reference proteome</keyword>
<protein>
    <submittedName>
        <fullName evidence="1">Uncharacterized protein</fullName>
    </submittedName>
</protein>
<evidence type="ECO:0000313" key="1">
    <source>
        <dbReference type="EMBL" id="EEF34232.1"/>
    </source>
</evidence>
<dbReference type="AlphaFoldDB" id="B9SQ72"/>
<proteinExistence type="predicted"/>
<dbReference type="InParanoid" id="B9SQ72"/>
<accession>B9SQ72</accession>
<gene>
    <name evidence="1" type="ORF">RCOM_1196070</name>
</gene>
<organism evidence="1 2">
    <name type="scientific">Ricinus communis</name>
    <name type="common">Castor bean</name>
    <dbReference type="NCBI Taxonomy" id="3988"/>
    <lineage>
        <taxon>Eukaryota</taxon>
        <taxon>Viridiplantae</taxon>
        <taxon>Streptophyta</taxon>
        <taxon>Embryophyta</taxon>
        <taxon>Tracheophyta</taxon>
        <taxon>Spermatophyta</taxon>
        <taxon>Magnoliopsida</taxon>
        <taxon>eudicotyledons</taxon>
        <taxon>Gunneridae</taxon>
        <taxon>Pentapetalae</taxon>
        <taxon>rosids</taxon>
        <taxon>fabids</taxon>
        <taxon>Malpighiales</taxon>
        <taxon>Euphorbiaceae</taxon>
        <taxon>Acalyphoideae</taxon>
        <taxon>Acalypheae</taxon>
        <taxon>Ricinus</taxon>
    </lineage>
</organism>
<sequence length="59" mass="6788">MAFRRGYHISDVASRRHVNRGSVGFLPRNANDQKVCRYGIAWIGHQGSLGQKLYLREML</sequence>
<reference evidence="2" key="1">
    <citation type="journal article" date="2010" name="Nat. Biotechnol.">
        <title>Draft genome sequence of the oilseed species Ricinus communis.</title>
        <authorList>
            <person name="Chan A.P."/>
            <person name="Crabtree J."/>
            <person name="Zhao Q."/>
            <person name="Lorenzi H."/>
            <person name="Orvis J."/>
            <person name="Puiu D."/>
            <person name="Melake-Berhan A."/>
            <person name="Jones K.M."/>
            <person name="Redman J."/>
            <person name="Chen G."/>
            <person name="Cahoon E.B."/>
            <person name="Gedil M."/>
            <person name="Stanke M."/>
            <person name="Haas B.J."/>
            <person name="Wortman J.R."/>
            <person name="Fraser-Liggett C.M."/>
            <person name="Ravel J."/>
            <person name="Rabinowicz P.D."/>
        </authorList>
    </citation>
    <scope>NUCLEOTIDE SEQUENCE [LARGE SCALE GENOMIC DNA]</scope>
    <source>
        <strain evidence="2">cv. Hale</strain>
    </source>
</reference>
<dbReference type="Proteomes" id="UP000008311">
    <property type="component" value="Unassembled WGS sequence"/>
</dbReference>
<name>B9SQ72_RICCO</name>
<evidence type="ECO:0000313" key="2">
    <source>
        <dbReference type="Proteomes" id="UP000008311"/>
    </source>
</evidence>